<dbReference type="InterPro" id="IPR050860">
    <property type="entry name" value="FeoB_GTPase"/>
</dbReference>
<evidence type="ECO:0000256" key="13">
    <source>
        <dbReference type="NCBIfam" id="TIGR00437"/>
    </source>
</evidence>
<protein>
    <recommendedName>
        <fullName evidence="12 13">Ferrous iron transport protein B</fullName>
    </recommendedName>
</protein>
<dbReference type="FunFam" id="1.10.287.1770:FF:000003">
    <property type="entry name" value="Ferrous iron transport protein B"/>
    <property type="match status" value="1"/>
</dbReference>
<dbReference type="Gene3D" id="3.40.50.300">
    <property type="entry name" value="P-loop containing nucleotide triphosphate hydrolases"/>
    <property type="match status" value="1"/>
</dbReference>
<keyword evidence="5 16" id="KW-0812">Transmembrane</keyword>
<feature type="binding site" evidence="15">
    <location>
        <position position="134"/>
    </location>
    <ligand>
        <name>Mg(2+)</name>
        <dbReference type="ChEBI" id="CHEBI:18420"/>
        <label>2</label>
    </ligand>
</feature>
<dbReference type="GO" id="GO:0005525">
    <property type="term" value="F:GTP binding"/>
    <property type="evidence" value="ECO:0007669"/>
    <property type="project" value="UniProtKB-KW"/>
</dbReference>
<dbReference type="CDD" id="cd01879">
    <property type="entry name" value="FeoB"/>
    <property type="match status" value="1"/>
</dbReference>
<dbReference type="OrthoDB" id="9809127at2"/>
<comment type="subcellular location">
    <subcellularLocation>
        <location evidence="16">Cell inner membrane</location>
        <topology evidence="16">Multi-pass membrane protein</topology>
    </subcellularLocation>
    <subcellularLocation>
        <location evidence="1">Cell membrane</location>
        <topology evidence="1">Multi-pass membrane protein</topology>
    </subcellularLocation>
</comment>
<evidence type="ECO:0000313" key="20">
    <source>
        <dbReference type="Proteomes" id="UP000240621"/>
    </source>
</evidence>
<dbReference type="PANTHER" id="PTHR43185">
    <property type="entry name" value="FERROUS IRON TRANSPORT PROTEIN B"/>
    <property type="match status" value="1"/>
</dbReference>
<evidence type="ECO:0000256" key="3">
    <source>
        <dbReference type="ARBA" id="ARBA00022475"/>
    </source>
</evidence>
<dbReference type="InterPro" id="IPR003373">
    <property type="entry name" value="Fe2_transport_prot-B"/>
</dbReference>
<dbReference type="Pfam" id="PF07664">
    <property type="entry name" value="FeoB_C"/>
    <property type="match status" value="1"/>
</dbReference>
<organism evidence="19 20">
    <name type="scientific">Prolixibacter denitrificans</name>
    <dbReference type="NCBI Taxonomy" id="1541063"/>
    <lineage>
        <taxon>Bacteria</taxon>
        <taxon>Pseudomonadati</taxon>
        <taxon>Bacteroidota</taxon>
        <taxon>Bacteroidia</taxon>
        <taxon>Marinilabiliales</taxon>
        <taxon>Prolixibacteraceae</taxon>
        <taxon>Prolixibacter</taxon>
    </lineage>
</organism>
<keyword evidence="15" id="KW-0460">Magnesium</keyword>
<dbReference type="EMBL" id="PYGC01000001">
    <property type="protein sequence ID" value="PSK85527.1"/>
    <property type="molecule type" value="Genomic_DNA"/>
</dbReference>
<evidence type="ECO:0000313" key="18">
    <source>
        <dbReference type="EMBL" id="GET20148.1"/>
    </source>
</evidence>
<dbReference type="Proteomes" id="UP000240621">
    <property type="component" value="Unassembled WGS sequence"/>
</dbReference>
<feature type="binding site" evidence="15">
    <location>
        <position position="130"/>
    </location>
    <ligand>
        <name>Mg(2+)</name>
        <dbReference type="ChEBI" id="CHEBI:18420"/>
        <label>2</label>
    </ligand>
</feature>
<feature type="transmembrane region" description="Helical" evidence="16">
    <location>
        <begin position="535"/>
        <end position="560"/>
    </location>
</feature>
<dbReference type="Proteomes" id="UP000396862">
    <property type="component" value="Unassembled WGS sequence"/>
</dbReference>
<feature type="binding site" evidence="14">
    <location>
        <begin position="165"/>
        <end position="168"/>
    </location>
    <ligand>
        <name>GTP</name>
        <dbReference type="ChEBI" id="CHEBI:37565"/>
        <label>1</label>
    </ligand>
</feature>
<gene>
    <name evidence="18" type="primary">feoB-2_1</name>
    <name evidence="19" type="ORF">CLV93_101490</name>
    <name evidence="18" type="ORF">JCM18694_03940</name>
</gene>
<evidence type="ECO:0000313" key="21">
    <source>
        <dbReference type="Proteomes" id="UP000396862"/>
    </source>
</evidence>
<dbReference type="PROSITE" id="PS51711">
    <property type="entry name" value="G_FEOB"/>
    <property type="match status" value="1"/>
</dbReference>
<comment type="similarity">
    <text evidence="16">Belongs to the TRAFAC class TrmE-Era-EngA-EngB-Septin-like GTPase superfamily. FeoB GTPase (TC 9.A.8) family.</text>
</comment>
<keyword evidence="4 16" id="KW-0410">Iron transport</keyword>
<evidence type="ECO:0000256" key="5">
    <source>
        <dbReference type="ARBA" id="ARBA00022692"/>
    </source>
</evidence>
<dbReference type="Pfam" id="PF17910">
    <property type="entry name" value="FeoB_Cyto"/>
    <property type="match status" value="1"/>
</dbReference>
<sequence>METTELTVDRLANLSTGESGVITKVLGHGAFRKRITEMGFVKGKKVRVIKNAPLQDPVEYEIMGYNVSLRRSEANLIDVLSGAEADSQKLNGFNGIISDNVLKKTAHEKSKTINVALVGNPNCGKTSFFNQASGSHERVGNYGGVTIDAKMARMRQDGYLINITDLPGTYSITEYTPEELYVRSHIMERMPDVVVNVVDASNLERNLFLTTQLIDMNIKVVIALNMYDELEKKGARLKFRELGEMLGIPIIPTVAVKGQGIKNLMRKVIDVYEDRDPIVRYVNINYGHDIEKSIDVLRKELDKDDRLVDKYSSRYLAVKLLENDRTTRSMLKNRDNFDRINELTNREIARLEKAFGESSETVITDAKYGFVAGALNETYVESRERKRQRSKEIDYFITHKILGFPIFLFAMWLMFQATFTLGNYPMEWIDAGVGYIGDFVGSHMAAGPLKDLLVDGVIGGVGGVIVFLPNILILFFFISFMEDTGYMARVSFIMDRLMHKIGLHGKSFIPLIMGFGCNVPAVMATRTLENRKDRILTMMITPFMSCSARLPVYVLIISAFFPKNQGLMLFSIYMIGIIMAIVVALVLKNTVFRKAVVPFVMELPPYRMPTLRNTSIHMWHKGVQYLKKMGGVILVASILIWALSYFPRHVDYSKNYDASIAQVENSTSLGEAQKQHQVSQLEMAKASEHQEQSYIGRMGHALAPVLKPLGFDWKIGVAILTGLAAKEIVVSTMGILYQAQDEGNSGTLVQKLQQQTHTSGKLKGQKVFTPLVAFGFMLFVLIYFPCVAVIAAIKKEANWKWAVFMMVYTTAIAWVVSFATYQIGSLFV</sequence>
<dbReference type="Pfam" id="PF04023">
    <property type="entry name" value="FeoA"/>
    <property type="match status" value="1"/>
</dbReference>
<comment type="function">
    <text evidence="16">Probable transporter of a GTP-driven Fe(2+) uptake system.</text>
</comment>
<evidence type="ECO:0000313" key="19">
    <source>
        <dbReference type="EMBL" id="PSK85527.1"/>
    </source>
</evidence>
<dbReference type="InterPro" id="IPR027417">
    <property type="entry name" value="P-loop_NTPase"/>
</dbReference>
<name>A0A2P8CKM0_9BACT</name>
<dbReference type="InterPro" id="IPR030389">
    <property type="entry name" value="G_FEOB_dom"/>
</dbReference>
<feature type="binding site" evidence="15">
    <location>
        <position position="133"/>
    </location>
    <ligand>
        <name>Mg(2+)</name>
        <dbReference type="ChEBI" id="CHEBI:18420"/>
        <label>2</label>
    </ligand>
</feature>
<dbReference type="SUPFAM" id="SSF52540">
    <property type="entry name" value="P-loop containing nucleoside triphosphate hydrolases"/>
    <property type="match status" value="1"/>
</dbReference>
<dbReference type="Pfam" id="PF07670">
    <property type="entry name" value="Gate"/>
    <property type="match status" value="2"/>
</dbReference>
<evidence type="ECO:0000256" key="10">
    <source>
        <dbReference type="ARBA" id="ARBA00023134"/>
    </source>
</evidence>
<evidence type="ECO:0000256" key="11">
    <source>
        <dbReference type="ARBA" id="ARBA00023136"/>
    </source>
</evidence>
<keyword evidence="10 14" id="KW-0342">GTP-binding</keyword>
<keyword evidence="9" id="KW-0406">Ion transport</keyword>
<proteinExistence type="inferred from homology"/>
<dbReference type="GO" id="GO:0046914">
    <property type="term" value="F:transition metal ion binding"/>
    <property type="evidence" value="ECO:0007669"/>
    <property type="project" value="InterPro"/>
</dbReference>
<dbReference type="InterPro" id="IPR011640">
    <property type="entry name" value="Fe2_transport_prot_B_C"/>
</dbReference>
<reference evidence="19 20" key="1">
    <citation type="submission" date="2018-03" db="EMBL/GenBank/DDBJ databases">
        <title>Genomic Encyclopedia of Archaeal and Bacterial Type Strains, Phase II (KMG-II): from individual species to whole genera.</title>
        <authorList>
            <person name="Goeker M."/>
        </authorList>
    </citation>
    <scope>NUCLEOTIDE SEQUENCE [LARGE SCALE GENOMIC DNA]</scope>
    <source>
        <strain evidence="19 20">DSM 27267</strain>
    </source>
</reference>
<evidence type="ECO:0000256" key="2">
    <source>
        <dbReference type="ARBA" id="ARBA00022448"/>
    </source>
</evidence>
<dbReference type="SMART" id="SM00899">
    <property type="entry name" value="FeoA"/>
    <property type="match status" value="1"/>
</dbReference>
<keyword evidence="11 16" id="KW-0472">Membrane</keyword>
<evidence type="ECO:0000259" key="17">
    <source>
        <dbReference type="PROSITE" id="PS51711"/>
    </source>
</evidence>
<evidence type="ECO:0000256" key="8">
    <source>
        <dbReference type="ARBA" id="ARBA00023004"/>
    </source>
</evidence>
<keyword evidence="8 16" id="KW-0408">Iron</keyword>
<evidence type="ECO:0000256" key="7">
    <source>
        <dbReference type="ARBA" id="ARBA00022989"/>
    </source>
</evidence>
<feature type="domain" description="FeoB-type G" evidence="17">
    <location>
        <begin position="112"/>
        <end position="274"/>
    </location>
</feature>
<dbReference type="Gene3D" id="1.10.287.1770">
    <property type="match status" value="1"/>
</dbReference>
<feature type="transmembrane region" description="Helical" evidence="16">
    <location>
        <begin position="393"/>
        <end position="415"/>
    </location>
</feature>
<evidence type="ECO:0000256" key="4">
    <source>
        <dbReference type="ARBA" id="ARBA00022496"/>
    </source>
</evidence>
<feature type="binding site" evidence="14">
    <location>
        <begin position="144"/>
        <end position="148"/>
    </location>
    <ligand>
        <name>GTP</name>
        <dbReference type="ChEBI" id="CHEBI:37565"/>
        <label>1</label>
    </ligand>
</feature>
<keyword evidence="15" id="KW-0479">Metal-binding</keyword>
<keyword evidence="7 16" id="KW-1133">Transmembrane helix</keyword>
<dbReference type="InterPro" id="IPR008988">
    <property type="entry name" value="Transcriptional_repressor_C"/>
</dbReference>
<feature type="transmembrane region" description="Helical" evidence="16">
    <location>
        <begin position="629"/>
        <end position="646"/>
    </location>
</feature>
<dbReference type="GO" id="GO:0005886">
    <property type="term" value="C:plasma membrane"/>
    <property type="evidence" value="ECO:0007669"/>
    <property type="project" value="UniProtKB-SubCell"/>
</dbReference>
<keyword evidence="6 14" id="KW-0547">Nucleotide-binding</keyword>
<accession>A0A2P8CKM0</accession>
<dbReference type="AlphaFoldDB" id="A0A2P8CKM0"/>
<evidence type="ECO:0000256" key="9">
    <source>
        <dbReference type="ARBA" id="ARBA00023065"/>
    </source>
</evidence>
<evidence type="ECO:0000256" key="6">
    <source>
        <dbReference type="ARBA" id="ARBA00022741"/>
    </source>
</evidence>
<dbReference type="PANTHER" id="PTHR43185:SF1">
    <property type="entry name" value="FE(2+) TRANSPORTER FEOB"/>
    <property type="match status" value="1"/>
</dbReference>
<evidence type="ECO:0000256" key="12">
    <source>
        <dbReference type="ARBA" id="ARBA00031200"/>
    </source>
</evidence>
<feature type="transmembrane region" description="Helical" evidence="16">
    <location>
        <begin position="457"/>
        <end position="480"/>
    </location>
</feature>
<dbReference type="Pfam" id="PF02421">
    <property type="entry name" value="FeoB_N"/>
    <property type="match status" value="1"/>
</dbReference>
<feature type="binding site" evidence="14">
    <location>
        <begin position="225"/>
        <end position="228"/>
    </location>
    <ligand>
        <name>GTP</name>
        <dbReference type="ChEBI" id="CHEBI:37565"/>
        <label>1</label>
    </ligand>
</feature>
<dbReference type="EMBL" id="BLAU01000001">
    <property type="protein sequence ID" value="GET20148.1"/>
    <property type="molecule type" value="Genomic_DNA"/>
</dbReference>
<evidence type="ECO:0000256" key="16">
    <source>
        <dbReference type="RuleBase" id="RU362098"/>
    </source>
</evidence>
<dbReference type="SUPFAM" id="SSF50037">
    <property type="entry name" value="C-terminal domain of transcriptional repressors"/>
    <property type="match status" value="1"/>
</dbReference>
<dbReference type="Gene3D" id="2.30.30.90">
    <property type="match status" value="1"/>
</dbReference>
<feature type="transmembrane region" description="Helical" evidence="16">
    <location>
        <begin position="771"/>
        <end position="793"/>
    </location>
</feature>
<keyword evidence="21" id="KW-1185">Reference proteome</keyword>
<evidence type="ECO:0000256" key="1">
    <source>
        <dbReference type="ARBA" id="ARBA00004651"/>
    </source>
</evidence>
<feature type="transmembrane region" description="Helical" evidence="16">
    <location>
        <begin position="501"/>
        <end position="523"/>
    </location>
</feature>
<comment type="caution">
    <text evidence="19">The sequence shown here is derived from an EMBL/GenBank/DDBJ whole genome shotgun (WGS) entry which is preliminary data.</text>
</comment>
<dbReference type="InterPro" id="IPR005225">
    <property type="entry name" value="Small_GTP-bd"/>
</dbReference>
<dbReference type="GO" id="GO:0015093">
    <property type="term" value="F:ferrous iron transmembrane transporter activity"/>
    <property type="evidence" value="ECO:0007669"/>
    <property type="project" value="UniProtKB-UniRule"/>
</dbReference>
<dbReference type="InterPro" id="IPR038157">
    <property type="entry name" value="FeoA_core_dom"/>
</dbReference>
<keyword evidence="2 16" id="KW-0813">Transport</keyword>
<dbReference type="InterPro" id="IPR041069">
    <property type="entry name" value="FeoB_Cyto"/>
</dbReference>
<dbReference type="InterPro" id="IPR011642">
    <property type="entry name" value="Gate_dom"/>
</dbReference>
<feature type="transmembrane region" description="Helical" evidence="16">
    <location>
        <begin position="567"/>
        <end position="587"/>
    </location>
</feature>
<evidence type="ECO:0000256" key="15">
    <source>
        <dbReference type="PIRSR" id="PIRSR603373-2"/>
    </source>
</evidence>
<feature type="binding site" evidence="14">
    <location>
        <begin position="119"/>
        <end position="126"/>
    </location>
    <ligand>
        <name>GTP</name>
        <dbReference type="ChEBI" id="CHEBI:37565"/>
        <label>1</label>
    </ligand>
</feature>
<dbReference type="NCBIfam" id="TIGR00437">
    <property type="entry name" value="feoB"/>
    <property type="match status" value="1"/>
</dbReference>
<reference evidence="18 21" key="2">
    <citation type="submission" date="2019-10" db="EMBL/GenBank/DDBJ databases">
        <title>Prolixibacter strains distinguished by the presence of nitrate reductase genes were adept at nitrate-dependent anaerobic corrosion of metallic iron and carbon steel.</title>
        <authorList>
            <person name="Iino T."/>
            <person name="Shono N."/>
            <person name="Ito K."/>
            <person name="Nakamura R."/>
            <person name="Sueoka K."/>
            <person name="Harayama S."/>
            <person name="Ohkuma M."/>
        </authorList>
    </citation>
    <scope>NUCLEOTIDE SEQUENCE [LARGE SCALE GENOMIC DNA]</scope>
    <source>
        <strain evidence="18 21">MIC1-1</strain>
    </source>
</reference>
<dbReference type="NCBIfam" id="TIGR00231">
    <property type="entry name" value="small_GTP"/>
    <property type="match status" value="1"/>
</dbReference>
<dbReference type="InterPro" id="IPR007167">
    <property type="entry name" value="Fe-transptr_FeoA-like"/>
</dbReference>
<feature type="transmembrane region" description="Helical" evidence="16">
    <location>
        <begin position="799"/>
        <end position="821"/>
    </location>
</feature>
<evidence type="ECO:0000256" key="14">
    <source>
        <dbReference type="PIRSR" id="PIRSR603373-1"/>
    </source>
</evidence>
<keyword evidence="3" id="KW-1003">Cell membrane</keyword>
<dbReference type="RefSeq" id="WP_106540560.1">
    <property type="nucleotide sequence ID" value="NZ_BLAU01000001.1"/>
</dbReference>